<dbReference type="AlphaFoldDB" id="F9SZ24"/>
<sequence>MGLNDYGLSLAGSVGYLQKGFGLNKLVADFK</sequence>
<evidence type="ECO:0000313" key="2">
    <source>
        <dbReference type="Proteomes" id="UP000002817"/>
    </source>
</evidence>
<dbReference type="Proteomes" id="UP000002817">
    <property type="component" value="Unassembled WGS sequence"/>
</dbReference>
<name>F9SZ24_VIBOR</name>
<proteinExistence type="predicted"/>
<accession>F9SZ24</accession>
<gene>
    <name evidence="1" type="ORF">VIOR3934_15171</name>
</gene>
<protein>
    <submittedName>
        <fullName evidence="1">Uncharacterized protein</fullName>
    </submittedName>
</protein>
<reference evidence="1 2" key="1">
    <citation type="journal article" date="2012" name="Int. J. Syst. Evol. Microbiol.">
        <title>Vibrio caribbeanicus sp. nov., isolated from the marine sponge Scleritoderma cyanea.</title>
        <authorList>
            <person name="Hoffmann M."/>
            <person name="Monday S.R."/>
            <person name="Allard M.W."/>
            <person name="Strain E.A."/>
            <person name="Whittaker P."/>
            <person name="Naum M."/>
            <person name="McCarthy P.J."/>
            <person name="Lopez J.V."/>
            <person name="Fischer M."/>
            <person name="Brown E.W."/>
        </authorList>
    </citation>
    <scope>NUCLEOTIDE SEQUENCE [LARGE SCALE GENOMIC DNA]</scope>
    <source>
        <strain evidence="2">CIP 102891 / ATCC 33934</strain>
    </source>
</reference>
<evidence type="ECO:0000313" key="1">
    <source>
        <dbReference type="EMBL" id="EGU44506.1"/>
    </source>
</evidence>
<organism evidence="1 2">
    <name type="scientific">Vibrio orientalis CIP 102891 = ATCC 33934</name>
    <dbReference type="NCBI Taxonomy" id="675816"/>
    <lineage>
        <taxon>Bacteria</taxon>
        <taxon>Pseudomonadati</taxon>
        <taxon>Pseudomonadota</taxon>
        <taxon>Gammaproteobacteria</taxon>
        <taxon>Vibrionales</taxon>
        <taxon>Vibrionaceae</taxon>
        <taxon>Vibrio</taxon>
        <taxon>Vibrio oreintalis group</taxon>
    </lineage>
</organism>
<comment type="caution">
    <text evidence="1">The sequence shown here is derived from an EMBL/GenBank/DDBJ whole genome shotgun (WGS) entry which is preliminary data.</text>
</comment>
<dbReference type="EMBL" id="AFWH01000095">
    <property type="protein sequence ID" value="EGU44506.1"/>
    <property type="molecule type" value="Genomic_DNA"/>
</dbReference>